<sequence>MQHVVLRACVTRRYVTRDYSGRIYIGSTLGARSQRSRRAVGDQSLAKLRELAPSPTTPVICCRLPLISSGQISRIATEGPPARCPGPVCLSVSYVGERVAIGAGSLRKAGSRGVPARLIKPSGTPPPQLTCVCVDDDEFRFLSSAQAGNGLCGNYLLLHGALARKDYDADVNTMGRA</sequence>
<evidence type="ECO:0000313" key="1">
    <source>
        <dbReference type="EMBL" id="KAJ2968860.1"/>
    </source>
</evidence>
<proteinExistence type="predicted"/>
<dbReference type="EMBL" id="JANSHE010005904">
    <property type="protein sequence ID" value="KAJ2968860.1"/>
    <property type="molecule type" value="Genomic_DNA"/>
</dbReference>
<evidence type="ECO:0000313" key="2">
    <source>
        <dbReference type="Proteomes" id="UP001144978"/>
    </source>
</evidence>
<comment type="caution">
    <text evidence="1">The sequence shown here is derived from an EMBL/GenBank/DDBJ whole genome shotgun (WGS) entry which is preliminary data.</text>
</comment>
<reference evidence="1" key="1">
    <citation type="submission" date="2022-08" db="EMBL/GenBank/DDBJ databases">
        <title>Genome Sequence of Pycnoporus sanguineus.</title>
        <authorList>
            <person name="Buettner E."/>
        </authorList>
    </citation>
    <scope>NUCLEOTIDE SEQUENCE</scope>
    <source>
        <strain evidence="1">CG-C14</strain>
    </source>
</reference>
<protein>
    <submittedName>
        <fullName evidence="1">Uncharacterized protein</fullName>
    </submittedName>
</protein>
<name>A0ACC1MPV7_9APHY</name>
<organism evidence="1 2">
    <name type="scientific">Trametes sanguinea</name>
    <dbReference type="NCBI Taxonomy" id="158606"/>
    <lineage>
        <taxon>Eukaryota</taxon>
        <taxon>Fungi</taxon>
        <taxon>Dikarya</taxon>
        <taxon>Basidiomycota</taxon>
        <taxon>Agaricomycotina</taxon>
        <taxon>Agaricomycetes</taxon>
        <taxon>Polyporales</taxon>
        <taxon>Polyporaceae</taxon>
        <taxon>Trametes</taxon>
    </lineage>
</organism>
<gene>
    <name evidence="1" type="ORF">NUW54_g13099</name>
</gene>
<keyword evidence="2" id="KW-1185">Reference proteome</keyword>
<dbReference type="Proteomes" id="UP001144978">
    <property type="component" value="Unassembled WGS sequence"/>
</dbReference>
<accession>A0ACC1MPV7</accession>